<feature type="domain" description="Ketoreductase" evidence="3">
    <location>
        <begin position="4"/>
        <end position="189"/>
    </location>
</feature>
<dbReference type="AlphaFoldDB" id="A0A2S9Q9K9"/>
<evidence type="ECO:0000256" key="1">
    <source>
        <dbReference type="ARBA" id="ARBA00006484"/>
    </source>
</evidence>
<dbReference type="InterPro" id="IPR036291">
    <property type="entry name" value="NAD(P)-bd_dom_sf"/>
</dbReference>
<accession>A0A2S9Q9K9</accession>
<proteinExistence type="inferred from homology"/>
<dbReference type="EMBL" id="PUEJ01000006">
    <property type="protein sequence ID" value="PRH86027.1"/>
    <property type="molecule type" value="Genomic_DNA"/>
</dbReference>
<evidence type="ECO:0000256" key="2">
    <source>
        <dbReference type="ARBA" id="ARBA00023002"/>
    </source>
</evidence>
<dbReference type="InterPro" id="IPR057326">
    <property type="entry name" value="KR_dom"/>
</dbReference>
<comment type="similarity">
    <text evidence="1">Belongs to the short-chain dehydrogenases/reductases (SDR) family.</text>
</comment>
<evidence type="ECO:0000259" key="3">
    <source>
        <dbReference type="SMART" id="SM00822"/>
    </source>
</evidence>
<dbReference type="GO" id="GO:0016020">
    <property type="term" value="C:membrane"/>
    <property type="evidence" value="ECO:0007669"/>
    <property type="project" value="TreeGrafter"/>
</dbReference>
<reference evidence="4 5" key="1">
    <citation type="submission" date="2018-02" db="EMBL/GenBank/DDBJ databases">
        <title>Whole genome sequencing of endophytic bacterium.</title>
        <authorList>
            <person name="Eedara R."/>
            <person name="Podile A.R."/>
        </authorList>
    </citation>
    <scope>NUCLEOTIDE SEQUENCE [LARGE SCALE GENOMIC DNA]</scope>
    <source>
        <strain evidence="4 5">RP1T</strain>
    </source>
</reference>
<dbReference type="Gene3D" id="3.40.50.720">
    <property type="entry name" value="NAD(P)-binding Rossmann-like Domain"/>
    <property type="match status" value="1"/>
</dbReference>
<dbReference type="GO" id="GO:0016491">
    <property type="term" value="F:oxidoreductase activity"/>
    <property type="evidence" value="ECO:0007669"/>
    <property type="project" value="UniProtKB-KW"/>
</dbReference>
<dbReference type="Pfam" id="PF00106">
    <property type="entry name" value="adh_short"/>
    <property type="match status" value="1"/>
</dbReference>
<name>A0A2S9Q9K9_9HYPH</name>
<keyword evidence="2" id="KW-0560">Oxidoreductase</keyword>
<evidence type="ECO:0000313" key="4">
    <source>
        <dbReference type="EMBL" id="PRH86027.1"/>
    </source>
</evidence>
<dbReference type="SUPFAM" id="SSF51735">
    <property type="entry name" value="NAD(P)-binding Rossmann-fold domains"/>
    <property type="match status" value="1"/>
</dbReference>
<dbReference type="OrthoDB" id="335726at2"/>
<dbReference type="Proteomes" id="UP000237682">
    <property type="component" value="Unassembled WGS sequence"/>
</dbReference>
<dbReference type="PANTHER" id="PTHR44196:SF1">
    <property type="entry name" value="DEHYDROGENASE_REDUCTASE SDR FAMILY MEMBER 7B"/>
    <property type="match status" value="1"/>
</dbReference>
<dbReference type="PRINTS" id="PR00081">
    <property type="entry name" value="GDHRDH"/>
</dbReference>
<dbReference type="RefSeq" id="WP_105863326.1">
    <property type="nucleotide sequence ID" value="NZ_PUEJ01000006.1"/>
</dbReference>
<dbReference type="SMART" id="SM00822">
    <property type="entry name" value="PKS_KR"/>
    <property type="match status" value="1"/>
</dbReference>
<organism evidence="4 5">
    <name type="scientific">Labrys okinawensis</name>
    <dbReference type="NCBI Taxonomy" id="346911"/>
    <lineage>
        <taxon>Bacteria</taxon>
        <taxon>Pseudomonadati</taxon>
        <taxon>Pseudomonadota</taxon>
        <taxon>Alphaproteobacteria</taxon>
        <taxon>Hyphomicrobiales</taxon>
        <taxon>Xanthobacteraceae</taxon>
        <taxon>Labrys</taxon>
    </lineage>
</organism>
<gene>
    <name evidence="4" type="ORF">C5L14_17370</name>
</gene>
<keyword evidence="5" id="KW-1185">Reference proteome</keyword>
<dbReference type="PROSITE" id="PS00061">
    <property type="entry name" value="ADH_SHORT"/>
    <property type="match status" value="1"/>
</dbReference>
<dbReference type="InterPro" id="IPR020904">
    <property type="entry name" value="Sc_DH/Rdtase_CS"/>
</dbReference>
<dbReference type="PANTHER" id="PTHR44196">
    <property type="entry name" value="DEHYDROGENASE/REDUCTASE SDR FAMILY MEMBER 7B"/>
    <property type="match status" value="1"/>
</dbReference>
<evidence type="ECO:0000313" key="5">
    <source>
        <dbReference type="Proteomes" id="UP000237682"/>
    </source>
</evidence>
<comment type="caution">
    <text evidence="4">The sequence shown here is derived from an EMBL/GenBank/DDBJ whole genome shotgun (WGS) entry which is preliminary data.</text>
</comment>
<sequence>MSRRTVLITGASSGIGRALALEYAAREHCLLLVGRDEARLADIAELCRARGATVVAGRIDVRDRQALAGWIVARDGETPIDLAIACAGIVSGTSALRPLDPGEAMRAVLAVDLMGAVNTIEPALEAMRPRRRGHVALVGSLAGLRGFPSSPAYSMAKAAVHAYAEGIRPALRREGIAVSLVAPGFVTTPLNRDLVAPQPLKISAARAAGIIRRGLDRGKPVIAFPFILYAGMRLLTLMPARFGDWLLDRPGVDVPLTHEKEVGGP</sequence>
<dbReference type="InterPro" id="IPR002347">
    <property type="entry name" value="SDR_fam"/>
</dbReference>
<protein>
    <submittedName>
        <fullName evidence="4">Short-chain dehydrogenase</fullName>
    </submittedName>
</protein>